<dbReference type="EMBL" id="VFWZ01000001">
    <property type="protein sequence ID" value="TPN88722.1"/>
    <property type="molecule type" value="Genomic_DNA"/>
</dbReference>
<proteinExistence type="predicted"/>
<evidence type="ECO:0000313" key="2">
    <source>
        <dbReference type="Proteomes" id="UP000315540"/>
    </source>
</evidence>
<dbReference type="AlphaFoldDB" id="A0A504JIY2"/>
<keyword evidence="2" id="KW-1185">Reference proteome</keyword>
<dbReference type="RefSeq" id="WP_140588494.1">
    <property type="nucleotide sequence ID" value="NZ_VFWZ01000001.1"/>
</dbReference>
<reference evidence="1 2" key="1">
    <citation type="submission" date="2019-06" db="EMBL/GenBank/DDBJ databases">
        <authorList>
            <person name="Meng X."/>
        </authorList>
    </citation>
    <scope>NUCLEOTIDE SEQUENCE [LARGE SCALE GENOMIC DNA]</scope>
    <source>
        <strain evidence="1 2">M625</strain>
    </source>
</reference>
<dbReference type="OrthoDB" id="1154611at2"/>
<gene>
    <name evidence="1" type="ORF">FHK87_00470</name>
</gene>
<comment type="caution">
    <text evidence="1">The sequence shown here is derived from an EMBL/GenBank/DDBJ whole genome shotgun (WGS) entry which is preliminary data.</text>
</comment>
<organism evidence="1 2">
    <name type="scientific">Aquimarina algicola</name>
    <dbReference type="NCBI Taxonomy" id="2589995"/>
    <lineage>
        <taxon>Bacteria</taxon>
        <taxon>Pseudomonadati</taxon>
        <taxon>Bacteroidota</taxon>
        <taxon>Flavobacteriia</taxon>
        <taxon>Flavobacteriales</taxon>
        <taxon>Flavobacteriaceae</taxon>
        <taxon>Aquimarina</taxon>
    </lineage>
</organism>
<accession>A0A504JIY2</accession>
<evidence type="ECO:0000313" key="1">
    <source>
        <dbReference type="EMBL" id="TPN88722.1"/>
    </source>
</evidence>
<dbReference type="Proteomes" id="UP000315540">
    <property type="component" value="Unassembled WGS sequence"/>
</dbReference>
<sequence>MRKIFTLLFLTTLFFNCSSDDSNDVLTDDDGITDEDNTLLTISRGAGTIPGFSDEVKDFTVEAIITDEEGIILTRSFLEFDSEIKLEAEYDKSKTYDLHFVERYLESNTSNPEFSYEDVLTYNVITLLDVKNRLYTYDAYSQDTINSLTKTGNVELEFNNIPSYSSGILGYSYGGAFSTIEGVLDNTETLDVSIGINSTNTVYCFVGSEEESDIRFIKEELTDGQSLVFNFEEMSKTTPIDIEFPPLNNQTKLPFFYAYSINGFDESSNTRAVLADKSIFDNYFSSAERVFIPNNAFEKYTISSIIDYSNFIVETRRVYDNIDEISKKHIPSSLNAEITNNSFPNVQAKVSGEYDYFVVGSYYNDGADFYSDTKRLKWTIYGEASSEISIRQKNLVSNLILEKDNFEIPSSDLIDSMWLTVLNSGAIINYDNYINYVINRNMFTDIGGQNIDRWTSKNFDNKATKKGTENMERPDLWEYTGLDLENEYFK</sequence>
<protein>
    <submittedName>
        <fullName evidence="1">Uncharacterized protein</fullName>
    </submittedName>
</protein>
<name>A0A504JIY2_9FLAO</name>